<evidence type="ECO:0000256" key="2">
    <source>
        <dbReference type="SAM" id="MobiDB-lite"/>
    </source>
</evidence>
<dbReference type="EMBL" id="BMAW01062927">
    <property type="protein sequence ID" value="GFT37950.1"/>
    <property type="molecule type" value="Genomic_DNA"/>
</dbReference>
<reference evidence="3" key="1">
    <citation type="submission" date="2020-08" db="EMBL/GenBank/DDBJ databases">
        <title>Multicomponent nature underlies the extraordinary mechanical properties of spider dragline silk.</title>
        <authorList>
            <person name="Kono N."/>
            <person name="Nakamura H."/>
            <person name="Mori M."/>
            <person name="Yoshida Y."/>
            <person name="Ohtoshi R."/>
            <person name="Malay A.D."/>
            <person name="Moran D.A.P."/>
            <person name="Tomita M."/>
            <person name="Numata K."/>
            <person name="Arakawa K."/>
        </authorList>
    </citation>
    <scope>NUCLEOTIDE SEQUENCE</scope>
</reference>
<feature type="compositionally biased region" description="Basic and acidic residues" evidence="2">
    <location>
        <begin position="285"/>
        <end position="301"/>
    </location>
</feature>
<evidence type="ECO:0000256" key="1">
    <source>
        <dbReference type="ARBA" id="ARBA00009207"/>
    </source>
</evidence>
<accession>A0A8X6NYG5</accession>
<proteinExistence type="inferred from homology"/>
<feature type="compositionally biased region" description="Low complexity" evidence="2">
    <location>
        <begin position="347"/>
        <end position="368"/>
    </location>
</feature>
<evidence type="ECO:0008006" key="5">
    <source>
        <dbReference type="Google" id="ProtNLM"/>
    </source>
</evidence>
<dbReference type="Proteomes" id="UP000887013">
    <property type="component" value="Unassembled WGS sequence"/>
</dbReference>
<dbReference type="AlphaFoldDB" id="A0A8X6NYG5"/>
<dbReference type="OrthoDB" id="341898at2759"/>
<keyword evidence="4" id="KW-1185">Reference proteome</keyword>
<feature type="compositionally biased region" description="Low complexity" evidence="2">
    <location>
        <begin position="304"/>
        <end position="317"/>
    </location>
</feature>
<feature type="compositionally biased region" description="Polar residues" evidence="2">
    <location>
        <begin position="405"/>
        <end position="415"/>
    </location>
</feature>
<sequence length="415" mass="45333">MEWNAESVLDALNDFERKLELSPILEDYLKRIAKNGEIVFPWSKLKPLLKKKLEVVLDEFYETCPVETSVPVPNFETFNFDSLKKTILQAVESFTSAPFTIQRLCELVTDPTKHYNRTDKYMRGIEKNVLVVSTIEPRPGQGDGNNVNNPVVNGLLNDSPRDDNDTLNGHENTDSVSSSNLNTSSNHVLLENFANVFPSAACIPSASNICINREIDNNFLSNSECVDTQDVDFESSPPVEQLENVPAPKAEDMDTTEDEQATVPANSDESTSEDAVSSGEASVTEPEKTINTESSDCHSELDPASSNSNDSVSASENVKNEADCSESQVELPLPNPESAKPIESQQDDTISQSDDNSCNSSEMSQSSEASDDSEITQSEDTVPCVSEVSQSVTTNETSDPCMELESSTDSAEPAE</sequence>
<protein>
    <recommendedName>
        <fullName evidence="5">Serine/threonine-protein phosphatase 4 regulatory subunit 2</fullName>
    </recommendedName>
</protein>
<dbReference type="GO" id="GO:0030289">
    <property type="term" value="C:protein phosphatase 4 complex"/>
    <property type="evidence" value="ECO:0007669"/>
    <property type="project" value="InterPro"/>
</dbReference>
<evidence type="ECO:0000313" key="3">
    <source>
        <dbReference type="EMBL" id="GFT37950.1"/>
    </source>
</evidence>
<dbReference type="GO" id="GO:0005634">
    <property type="term" value="C:nucleus"/>
    <property type="evidence" value="ECO:0007669"/>
    <property type="project" value="TreeGrafter"/>
</dbReference>
<comment type="similarity">
    <text evidence="1">Belongs to the PPP4R2 family.</text>
</comment>
<dbReference type="PANTHER" id="PTHR16487">
    <property type="entry name" value="PPP4R2-RELATED PROTEIN"/>
    <property type="match status" value="1"/>
</dbReference>
<feature type="compositionally biased region" description="Low complexity" evidence="2">
    <location>
        <begin position="144"/>
        <end position="158"/>
    </location>
</feature>
<gene>
    <name evidence="3" type="primary">ppp4r2-a</name>
    <name evidence="3" type="ORF">NPIL_424911</name>
</gene>
<organism evidence="3 4">
    <name type="scientific">Nephila pilipes</name>
    <name type="common">Giant wood spider</name>
    <name type="synonym">Nephila maculata</name>
    <dbReference type="NCBI Taxonomy" id="299642"/>
    <lineage>
        <taxon>Eukaryota</taxon>
        <taxon>Metazoa</taxon>
        <taxon>Ecdysozoa</taxon>
        <taxon>Arthropoda</taxon>
        <taxon>Chelicerata</taxon>
        <taxon>Arachnida</taxon>
        <taxon>Araneae</taxon>
        <taxon>Araneomorphae</taxon>
        <taxon>Entelegynae</taxon>
        <taxon>Araneoidea</taxon>
        <taxon>Nephilidae</taxon>
        <taxon>Nephila</taxon>
    </lineage>
</organism>
<feature type="region of interest" description="Disordered" evidence="2">
    <location>
        <begin position="230"/>
        <end position="415"/>
    </location>
</feature>
<name>A0A8X6NYG5_NEPPI</name>
<comment type="caution">
    <text evidence="3">The sequence shown here is derived from an EMBL/GenBank/DDBJ whole genome shotgun (WGS) entry which is preliminary data.</text>
</comment>
<dbReference type="GO" id="GO:0005737">
    <property type="term" value="C:cytoplasm"/>
    <property type="evidence" value="ECO:0007669"/>
    <property type="project" value="TreeGrafter"/>
</dbReference>
<evidence type="ECO:0000313" key="4">
    <source>
        <dbReference type="Proteomes" id="UP000887013"/>
    </source>
</evidence>
<feature type="region of interest" description="Disordered" evidence="2">
    <location>
        <begin position="136"/>
        <end position="181"/>
    </location>
</feature>
<dbReference type="GO" id="GO:0019888">
    <property type="term" value="F:protein phosphatase regulator activity"/>
    <property type="evidence" value="ECO:0007669"/>
    <property type="project" value="InterPro"/>
</dbReference>
<dbReference type="Pfam" id="PF09184">
    <property type="entry name" value="PPP4R2"/>
    <property type="match status" value="1"/>
</dbReference>
<feature type="compositionally biased region" description="Polar residues" evidence="2">
    <location>
        <begin position="387"/>
        <end position="398"/>
    </location>
</feature>
<dbReference type="InterPro" id="IPR015267">
    <property type="entry name" value="PPP4R2"/>
</dbReference>
<dbReference type="PANTHER" id="PTHR16487:SF0">
    <property type="entry name" value="PROTEIN PHOSPHATASE 4 REGULATORY SUBUNIT 2-RELATED"/>
    <property type="match status" value="1"/>
</dbReference>
<feature type="compositionally biased region" description="Polar residues" evidence="2">
    <location>
        <begin position="263"/>
        <end position="281"/>
    </location>
</feature>